<evidence type="ECO:0000313" key="2">
    <source>
        <dbReference type="Proteomes" id="UP001200642"/>
    </source>
</evidence>
<accession>A0AAE3ES72</accession>
<dbReference type="InterPro" id="IPR048012">
    <property type="entry name" value="BfmA-like_N"/>
</dbReference>
<proteinExistence type="predicted"/>
<comment type="caution">
    <text evidence="1">The sequence shown here is derived from an EMBL/GenBank/DDBJ whole genome shotgun (WGS) entry which is preliminary data.</text>
</comment>
<dbReference type="AlphaFoldDB" id="A0AAE3ES72"/>
<protein>
    <submittedName>
        <fullName evidence="1">Uncharacterized protein</fullName>
    </submittedName>
</protein>
<reference evidence="1" key="1">
    <citation type="submission" date="2023-02" db="EMBL/GenBank/DDBJ databases">
        <title>Genome of Flavobacteriaceae gen. nov. sp. strain F89.</title>
        <authorList>
            <person name="Wang Y."/>
        </authorList>
    </citation>
    <scope>NUCLEOTIDE SEQUENCE</scope>
    <source>
        <strain evidence="1">F89</strain>
    </source>
</reference>
<dbReference type="RefSeq" id="WP_317900629.1">
    <property type="nucleotide sequence ID" value="NZ_JAIRBC010000002.1"/>
</dbReference>
<dbReference type="EMBL" id="JAIRBC010000002">
    <property type="protein sequence ID" value="MCG2459483.1"/>
    <property type="molecule type" value="Genomic_DNA"/>
</dbReference>
<name>A0AAE3ES72_9FLAO</name>
<dbReference type="Proteomes" id="UP001200642">
    <property type="component" value="Unassembled WGS sequence"/>
</dbReference>
<evidence type="ECO:0000313" key="1">
    <source>
        <dbReference type="EMBL" id="MCG2459483.1"/>
    </source>
</evidence>
<dbReference type="NCBIfam" id="NF041200">
    <property type="entry name" value="mob_BfmA_Nterm"/>
    <property type="match status" value="1"/>
</dbReference>
<organism evidence="1 2">
    <name type="scientific">Cerina litoralis</name>
    <dbReference type="NCBI Taxonomy" id="2874477"/>
    <lineage>
        <taxon>Bacteria</taxon>
        <taxon>Pseudomonadati</taxon>
        <taxon>Bacteroidota</taxon>
        <taxon>Flavobacteriia</taxon>
        <taxon>Flavobacteriales</taxon>
        <taxon>Flavobacteriaceae</taxon>
        <taxon>Cerina</taxon>
    </lineage>
</organism>
<gene>
    <name evidence="1" type="ORF">K8352_01835</name>
</gene>
<keyword evidence="2" id="KW-1185">Reference proteome</keyword>
<sequence length="129" mass="14906">MDRGYEKERFTTISFKRSTAKKFRAFSRKLGKSNSMALSMMVDFFQHNKISPKESMGPNMRTLESLIKKRNNAVIAIMKNIEKDQTKPAIAILQSLLEGGKPEKKPLILEKKNPTKEVIKYRERNATEQ</sequence>